<feature type="transmembrane region" description="Helical" evidence="6">
    <location>
        <begin position="386"/>
        <end position="412"/>
    </location>
</feature>
<evidence type="ECO:0000256" key="1">
    <source>
        <dbReference type="ARBA" id="ARBA00004141"/>
    </source>
</evidence>
<dbReference type="RefSeq" id="WP_344315586.1">
    <property type="nucleotide sequence ID" value="NZ_BAAANY010000058.1"/>
</dbReference>
<dbReference type="PANTHER" id="PTHR30618:SF0">
    <property type="entry name" value="PURINE-URACIL PERMEASE NCS1"/>
    <property type="match status" value="1"/>
</dbReference>
<dbReference type="EMBL" id="BAAANY010000058">
    <property type="protein sequence ID" value="GAA1723621.1"/>
    <property type="molecule type" value="Genomic_DNA"/>
</dbReference>
<dbReference type="PANTHER" id="PTHR30618">
    <property type="entry name" value="NCS1 FAMILY PURINE/PYRIMIDINE TRANSPORTER"/>
    <property type="match status" value="1"/>
</dbReference>
<evidence type="ECO:0000256" key="3">
    <source>
        <dbReference type="ARBA" id="ARBA00022692"/>
    </source>
</evidence>
<gene>
    <name evidence="7" type="ORF">GCM10009765_84500</name>
</gene>
<feature type="transmembrane region" description="Helical" evidence="6">
    <location>
        <begin position="323"/>
        <end position="346"/>
    </location>
</feature>
<proteinExistence type="inferred from homology"/>
<dbReference type="InterPro" id="IPR045225">
    <property type="entry name" value="Uracil/uridine/allantoin_perm"/>
</dbReference>
<dbReference type="Gene3D" id="1.10.4160.10">
    <property type="entry name" value="Hydantoin permease"/>
    <property type="match status" value="1"/>
</dbReference>
<feature type="transmembrane region" description="Helical" evidence="6">
    <location>
        <begin position="170"/>
        <end position="188"/>
    </location>
</feature>
<evidence type="ECO:0000256" key="6">
    <source>
        <dbReference type="SAM" id="Phobius"/>
    </source>
</evidence>
<feature type="transmembrane region" description="Helical" evidence="6">
    <location>
        <begin position="358"/>
        <end position="380"/>
    </location>
</feature>
<keyword evidence="4 6" id="KW-1133">Transmembrane helix</keyword>
<comment type="caution">
    <text evidence="7">The sequence shown here is derived from an EMBL/GenBank/DDBJ whole genome shotgun (WGS) entry which is preliminary data.</text>
</comment>
<feature type="transmembrane region" description="Helical" evidence="6">
    <location>
        <begin position="50"/>
        <end position="70"/>
    </location>
</feature>
<keyword evidence="8" id="KW-1185">Reference proteome</keyword>
<feature type="transmembrane region" description="Helical" evidence="6">
    <location>
        <begin position="200"/>
        <end position="218"/>
    </location>
</feature>
<sequence length="514" mass="55599">MTSVDIPAQVVHDDGRVDLGETPPQQGPYVNPELAPVPVSKRTWTTYNYAALWMGMAHNIPSYLLASGLIALGMDWVQAFLTITLGNLIVLVPMLLNSHAGTKYGIPFPVFARAFYGVRGANLAALLRAFIACGWFGIQTWVGGEAVYVIVGKLVGGGWVNAAPLGGKPWTVWLSFGIFWLFQMAIIWRGIDAIRRFENWAAPLVTIAFAALLVWVLIRAGGFGPILSQPSKLGWGLGFWTIFPPALMGMIAFWATLSLNMPDFTRFGASQRKQLIGQLLGLPTTMSFISIVSIIVTSGSVVIYGKALWDPVELASNFSNPVLVILGLLVAVLATVSANVAANVVSPSYDFSNALPRWVNFRTGGLLTGVIGILIQPWQLLADPHIYIFGWLGLYGGVLAAVAGVLVAGYWLRDKTVLSLPELYRRDSRYWFFHGWNLNAIIATVIGAVLAVGGVYSAPGQGPFPAGGLIPFLKPLYDYSWAVGLVAAFLVYLLLTLPRQGQRRPLPVAAAADD</sequence>
<dbReference type="InterPro" id="IPR001248">
    <property type="entry name" value="Pur-cyt_permease"/>
</dbReference>
<feature type="transmembrane region" description="Helical" evidence="6">
    <location>
        <begin position="238"/>
        <end position="259"/>
    </location>
</feature>
<dbReference type="CDD" id="cd11485">
    <property type="entry name" value="SLC-NCS1sbd_YbbW-like"/>
    <property type="match status" value="1"/>
</dbReference>
<evidence type="ECO:0000313" key="7">
    <source>
        <dbReference type="EMBL" id="GAA1723621.1"/>
    </source>
</evidence>
<dbReference type="InterPro" id="IPR012681">
    <property type="entry name" value="NCS1"/>
</dbReference>
<evidence type="ECO:0000256" key="2">
    <source>
        <dbReference type="ARBA" id="ARBA00008974"/>
    </source>
</evidence>
<evidence type="ECO:0000313" key="8">
    <source>
        <dbReference type="Proteomes" id="UP001500618"/>
    </source>
</evidence>
<dbReference type="Pfam" id="PF02133">
    <property type="entry name" value="Transp_cyt_pur"/>
    <property type="match status" value="1"/>
</dbReference>
<name>A0ABN2JEL8_9ACTN</name>
<accession>A0ABN2JEL8</accession>
<feature type="transmembrane region" description="Helical" evidence="6">
    <location>
        <begin position="476"/>
        <end position="495"/>
    </location>
</feature>
<keyword evidence="3 6" id="KW-0812">Transmembrane</keyword>
<protein>
    <submittedName>
        <fullName evidence="7">NCS1 family nucleobase:cation symporter-1</fullName>
    </submittedName>
</protein>
<reference evidence="7 8" key="1">
    <citation type="journal article" date="2019" name="Int. J. Syst. Evol. Microbiol.">
        <title>The Global Catalogue of Microorganisms (GCM) 10K type strain sequencing project: providing services to taxonomists for standard genome sequencing and annotation.</title>
        <authorList>
            <consortium name="The Broad Institute Genomics Platform"/>
            <consortium name="The Broad Institute Genome Sequencing Center for Infectious Disease"/>
            <person name="Wu L."/>
            <person name="Ma J."/>
        </authorList>
    </citation>
    <scope>NUCLEOTIDE SEQUENCE [LARGE SCALE GENOMIC DNA]</scope>
    <source>
        <strain evidence="7 8">JCM 14718</strain>
    </source>
</reference>
<feature type="transmembrane region" description="Helical" evidence="6">
    <location>
        <begin position="433"/>
        <end position="456"/>
    </location>
</feature>
<comment type="subcellular location">
    <subcellularLocation>
        <location evidence="1">Membrane</location>
        <topology evidence="1">Multi-pass membrane protein</topology>
    </subcellularLocation>
</comment>
<evidence type="ECO:0000256" key="4">
    <source>
        <dbReference type="ARBA" id="ARBA00022989"/>
    </source>
</evidence>
<keyword evidence="5 6" id="KW-0472">Membrane</keyword>
<feature type="transmembrane region" description="Helical" evidence="6">
    <location>
        <begin position="76"/>
        <end position="96"/>
    </location>
</feature>
<comment type="similarity">
    <text evidence="2">Belongs to the purine-cytosine permease (2.A.39) family.</text>
</comment>
<organism evidence="7 8">
    <name type="scientific">Fodinicola feengrottensis</name>
    <dbReference type="NCBI Taxonomy" id="435914"/>
    <lineage>
        <taxon>Bacteria</taxon>
        <taxon>Bacillati</taxon>
        <taxon>Actinomycetota</taxon>
        <taxon>Actinomycetes</taxon>
        <taxon>Mycobacteriales</taxon>
        <taxon>Fodinicola</taxon>
    </lineage>
</organism>
<dbReference type="NCBIfam" id="TIGR00800">
    <property type="entry name" value="ncs1"/>
    <property type="match status" value="1"/>
</dbReference>
<dbReference type="Proteomes" id="UP001500618">
    <property type="component" value="Unassembled WGS sequence"/>
</dbReference>
<feature type="transmembrane region" description="Helical" evidence="6">
    <location>
        <begin position="279"/>
        <end position="303"/>
    </location>
</feature>
<evidence type="ECO:0000256" key="5">
    <source>
        <dbReference type="ARBA" id="ARBA00023136"/>
    </source>
</evidence>